<evidence type="ECO:0000313" key="2">
    <source>
        <dbReference type="Proteomes" id="UP000276133"/>
    </source>
</evidence>
<evidence type="ECO:0000313" key="1">
    <source>
        <dbReference type="EMBL" id="RNA16014.1"/>
    </source>
</evidence>
<dbReference type="EMBL" id="REGN01004833">
    <property type="protein sequence ID" value="RNA16014.1"/>
    <property type="molecule type" value="Genomic_DNA"/>
</dbReference>
<comment type="caution">
    <text evidence="1">The sequence shown here is derived from an EMBL/GenBank/DDBJ whole genome shotgun (WGS) entry which is preliminary data.</text>
</comment>
<name>A0A3M7QY26_BRAPC</name>
<protein>
    <submittedName>
        <fullName evidence="1">Uncharacterized protein</fullName>
    </submittedName>
</protein>
<sequence length="117" mass="13647">MKKRFYNGKTDTNLKLIKNNYNFRLNISVFLNQKLFKSHNRIEKGRYSKVKTNFIEDLPLIMRIKIITIELNTEFTSLEKSAPRVDLAFDAHLSLAQIWQNYGLNIIGFGGDTSLTF</sequence>
<dbReference type="Proteomes" id="UP000276133">
    <property type="component" value="Unassembled WGS sequence"/>
</dbReference>
<proteinExistence type="predicted"/>
<reference evidence="1 2" key="1">
    <citation type="journal article" date="2018" name="Sci. Rep.">
        <title>Genomic signatures of local adaptation to the degree of environmental predictability in rotifers.</title>
        <authorList>
            <person name="Franch-Gras L."/>
            <person name="Hahn C."/>
            <person name="Garcia-Roger E.M."/>
            <person name="Carmona M.J."/>
            <person name="Serra M."/>
            <person name="Gomez A."/>
        </authorList>
    </citation>
    <scope>NUCLEOTIDE SEQUENCE [LARGE SCALE GENOMIC DNA]</scope>
    <source>
        <strain evidence="1">HYR1</strain>
    </source>
</reference>
<dbReference type="AlphaFoldDB" id="A0A3M7QY26"/>
<organism evidence="1 2">
    <name type="scientific">Brachionus plicatilis</name>
    <name type="common">Marine rotifer</name>
    <name type="synonym">Brachionus muelleri</name>
    <dbReference type="NCBI Taxonomy" id="10195"/>
    <lineage>
        <taxon>Eukaryota</taxon>
        <taxon>Metazoa</taxon>
        <taxon>Spiralia</taxon>
        <taxon>Gnathifera</taxon>
        <taxon>Rotifera</taxon>
        <taxon>Eurotatoria</taxon>
        <taxon>Monogononta</taxon>
        <taxon>Pseudotrocha</taxon>
        <taxon>Ploima</taxon>
        <taxon>Brachionidae</taxon>
        <taxon>Brachionus</taxon>
    </lineage>
</organism>
<keyword evidence="2" id="KW-1185">Reference proteome</keyword>
<gene>
    <name evidence="1" type="ORF">BpHYR1_048821</name>
</gene>
<accession>A0A3M7QY26</accession>